<organism evidence="3 4">
    <name type="scientific">Lachnellula subtilissima</name>
    <dbReference type="NCBI Taxonomy" id="602034"/>
    <lineage>
        <taxon>Eukaryota</taxon>
        <taxon>Fungi</taxon>
        <taxon>Dikarya</taxon>
        <taxon>Ascomycota</taxon>
        <taxon>Pezizomycotina</taxon>
        <taxon>Leotiomycetes</taxon>
        <taxon>Helotiales</taxon>
        <taxon>Lachnaceae</taxon>
        <taxon>Lachnellula</taxon>
    </lineage>
</organism>
<evidence type="ECO:0000259" key="2">
    <source>
        <dbReference type="Pfam" id="PF21762"/>
    </source>
</evidence>
<dbReference type="InterPro" id="IPR036397">
    <property type="entry name" value="RNaseH_sf"/>
</dbReference>
<dbReference type="OrthoDB" id="5953249at2759"/>
<dbReference type="InterPro" id="IPR040151">
    <property type="entry name" value="Gfd2/YDR514C-like"/>
</dbReference>
<dbReference type="AlphaFoldDB" id="A0A8H8RNE9"/>
<reference evidence="3 4" key="1">
    <citation type="submission" date="2018-05" db="EMBL/GenBank/DDBJ databases">
        <title>Genome sequencing and assembly of the regulated plant pathogen Lachnellula willkommii and related sister species for the development of diagnostic species identification markers.</title>
        <authorList>
            <person name="Giroux E."/>
            <person name="Bilodeau G."/>
        </authorList>
    </citation>
    <scope>NUCLEOTIDE SEQUENCE [LARGE SCALE GENOMIC DNA]</scope>
    <source>
        <strain evidence="3 4">CBS 197.66</strain>
    </source>
</reference>
<dbReference type="Proteomes" id="UP000462212">
    <property type="component" value="Unassembled WGS sequence"/>
</dbReference>
<dbReference type="EMBL" id="QGMJ01000339">
    <property type="protein sequence ID" value="TVY37616.1"/>
    <property type="molecule type" value="Genomic_DNA"/>
</dbReference>
<dbReference type="PANTHER" id="PTHR28083">
    <property type="entry name" value="GOOD FOR FULL DBP5 ACTIVITY PROTEIN 2"/>
    <property type="match status" value="1"/>
</dbReference>
<name>A0A8H8RNE9_9HELO</name>
<protein>
    <recommendedName>
        <fullName evidence="2">Gfd2/YDR514C-like C-terminal domain-containing protein</fullName>
    </recommendedName>
</protein>
<feature type="region of interest" description="Disordered" evidence="1">
    <location>
        <begin position="296"/>
        <end position="327"/>
    </location>
</feature>
<evidence type="ECO:0000313" key="3">
    <source>
        <dbReference type="EMBL" id="TVY37616.1"/>
    </source>
</evidence>
<dbReference type="PANTHER" id="PTHR28083:SF1">
    <property type="entry name" value="GOOD FOR FULL DBP5 ACTIVITY PROTEIN 2"/>
    <property type="match status" value="1"/>
</dbReference>
<gene>
    <name evidence="3" type="ORF">LSUB1_G004799</name>
</gene>
<keyword evidence="4" id="KW-1185">Reference proteome</keyword>
<evidence type="ECO:0000256" key="1">
    <source>
        <dbReference type="SAM" id="MobiDB-lite"/>
    </source>
</evidence>
<dbReference type="Gene3D" id="3.30.420.10">
    <property type="entry name" value="Ribonuclease H-like superfamily/Ribonuclease H"/>
    <property type="match status" value="1"/>
</dbReference>
<comment type="caution">
    <text evidence="3">The sequence shown here is derived from an EMBL/GenBank/DDBJ whole genome shotgun (WGS) entry which is preliminary data.</text>
</comment>
<dbReference type="InterPro" id="IPR048519">
    <property type="entry name" value="Gfd2/YDR514C-like_C"/>
</dbReference>
<proteinExistence type="predicted"/>
<accession>A0A8H8RNE9</accession>
<dbReference type="InterPro" id="IPR012337">
    <property type="entry name" value="RNaseH-like_sf"/>
</dbReference>
<feature type="compositionally biased region" description="Basic residues" evidence="1">
    <location>
        <begin position="298"/>
        <end position="312"/>
    </location>
</feature>
<dbReference type="GO" id="GO:0003676">
    <property type="term" value="F:nucleic acid binding"/>
    <property type="evidence" value="ECO:0007669"/>
    <property type="project" value="InterPro"/>
</dbReference>
<feature type="domain" description="Gfd2/YDR514C-like C-terminal" evidence="2">
    <location>
        <begin position="65"/>
        <end position="244"/>
    </location>
</feature>
<evidence type="ECO:0000313" key="4">
    <source>
        <dbReference type="Proteomes" id="UP000462212"/>
    </source>
</evidence>
<dbReference type="Pfam" id="PF21762">
    <property type="entry name" value="DEDDh_C"/>
    <property type="match status" value="1"/>
</dbReference>
<dbReference type="SUPFAM" id="SSF53098">
    <property type="entry name" value="Ribonuclease H-like"/>
    <property type="match status" value="1"/>
</dbReference>
<sequence length="327" mass="36547">MEISSDKPQLPIANENLPSGKLQVLREETLALRDLLGLNLKRSDFIVDPSLRTLAQSAGIKDVLFLAIDIEGTTCQPALPSAFQLGISILDTRHLQTLISRHLHDARNDDDDGETELQSILQTYNFCDGTPTYCLRAQRRLLFGDTEELVAEEMNARIQALIAGRDVILVVHGGKNDLRFLDRIKISIQPLFTLDTQKAAQNPLQLLKRPSLESFLTTFEIPFISHSFHTGGNDANYTLRSLLMIAVIDSEGEEGLSDEQLALLGVIRGIARSAIPEDRVKKSQVIEGKGRRLTRLEAKRRKKERKAMRKLARKNEMEEGPVNGCSD</sequence>